<dbReference type="InterPro" id="IPR018499">
    <property type="entry name" value="Tetraspanin/Peripherin"/>
</dbReference>
<sequence length="809" mass="90791">MTASSYGQPTNRHNHRQRRIHRHSAVRYQAGNGTEVSCCVKYAIFMFNVFFFFFGFALVAVGAYCQIDKASMYSRFQQVGNMALDPTLILIIVGILTFFIGFCGCIGSLRENTVLLTIYATLLGIIFTLQIAMLIIIYFYKDKFMDFVGNTLRDVIPSYRDDVDLQSFIDTVQLMTSSHLIFQIGCLDAIDTWIKGNVMPFGITLIIVVSIQCMDVYSIGVAVALIISISLFSVGFPPLSVLIVGWTKEEEKQRTINEIRDGKSENYKGYAKREYPYRILSSLYIFSLVVILGVIAYRTRVVTYRAPFPSGEEKTKRLLYSPVCGDRSTESVSGRLAKDESDDGMRNGIVRHITVSIEVFMVITDSSLSGIGEEVKQYMNTSFDGIEQPLPVTIQGKINNIETRSLSSLLSDSSYSSSLDIFIALVPSKEWPHFSATSVFLTKGKWALVQIREGEESSKVLTRIEHLLFDVLIGIPHLELIVKRDRRERIEPWHIATMSPQHKKRLGWDCNALFSSYSLRIIHLHYSSSSPSSSLSNLPSAIHSTLLPSIYRFASMLKDVSILNTKSEHIFDVDLLPFLVEDVQGRQTINHNTIHELLREIDSVVSPTQSTDPQLKIVIIHSNMKIIIVDGEGEDVPGASISEWGGVIVNDNDLTGNVLSSLRMLLGIDSYLPPSFKRDSVPISQWELTRLTIRNIVDSSLRTKHSIKALRSLIKDIDNLVFSVDLSSLISSSISSLSNALSNPHIPSLNELKHAVTSAESALMDSSLLSLLYFPTEQKFGIFLPLIALYFAPALFLFHRIVIYCIFRI</sequence>
<evidence type="ECO:0000256" key="3">
    <source>
        <dbReference type="ARBA" id="ARBA00005316"/>
    </source>
</evidence>
<keyword evidence="5 11" id="KW-0812">Transmembrane</keyword>
<evidence type="ECO:0000256" key="11">
    <source>
        <dbReference type="SAM" id="Phobius"/>
    </source>
</evidence>
<name>A0A2A6BYL8_PRIPA</name>
<feature type="transmembrane region" description="Helical" evidence="11">
    <location>
        <begin position="198"/>
        <end position="217"/>
    </location>
</feature>
<organism evidence="12 13">
    <name type="scientific">Pristionchus pacificus</name>
    <name type="common">Parasitic nematode worm</name>
    <dbReference type="NCBI Taxonomy" id="54126"/>
    <lineage>
        <taxon>Eukaryota</taxon>
        <taxon>Metazoa</taxon>
        <taxon>Ecdysozoa</taxon>
        <taxon>Nematoda</taxon>
        <taxon>Chromadorea</taxon>
        <taxon>Rhabditida</taxon>
        <taxon>Rhabditina</taxon>
        <taxon>Diplogasteromorpha</taxon>
        <taxon>Diplogasteroidea</taxon>
        <taxon>Neodiplogasteridae</taxon>
        <taxon>Pristionchus</taxon>
    </lineage>
</organism>
<evidence type="ECO:0000256" key="1">
    <source>
        <dbReference type="ARBA" id="ARBA00004477"/>
    </source>
</evidence>
<evidence type="ECO:0000256" key="10">
    <source>
        <dbReference type="SAM" id="MobiDB-lite"/>
    </source>
</evidence>
<dbReference type="EnsemblMetazoa" id="PPA38620.1">
    <property type="protein sequence ID" value="PPA38620.1"/>
    <property type="gene ID" value="WBGene00276989"/>
</dbReference>
<feature type="region of interest" description="Disordered" evidence="10">
    <location>
        <begin position="1"/>
        <end position="20"/>
    </location>
</feature>
<evidence type="ECO:0000313" key="12">
    <source>
        <dbReference type="EnsemblMetazoa" id="PPA38620.1"/>
    </source>
</evidence>
<feature type="transmembrane region" description="Helical" evidence="11">
    <location>
        <begin position="782"/>
        <end position="807"/>
    </location>
</feature>
<dbReference type="PANTHER" id="PTHR21072">
    <property type="entry name" value="GPI TRANSAMIDASE COMPONENT PIG-S"/>
    <property type="match status" value="1"/>
</dbReference>
<keyword evidence="6" id="KW-0256">Endoplasmic reticulum</keyword>
<dbReference type="GO" id="GO:0005886">
    <property type="term" value="C:plasma membrane"/>
    <property type="evidence" value="ECO:0000318"/>
    <property type="project" value="GO_Central"/>
</dbReference>
<dbReference type="Pfam" id="PF00335">
    <property type="entry name" value="Tetraspanin"/>
    <property type="match status" value="1"/>
</dbReference>
<feature type="transmembrane region" description="Helical" evidence="11">
    <location>
        <begin position="277"/>
        <end position="297"/>
    </location>
</feature>
<feature type="transmembrane region" description="Helical" evidence="11">
    <location>
        <begin position="223"/>
        <end position="246"/>
    </location>
</feature>
<reference evidence="13" key="1">
    <citation type="journal article" date="2008" name="Nat. Genet.">
        <title>The Pristionchus pacificus genome provides a unique perspective on nematode lifestyle and parasitism.</title>
        <authorList>
            <person name="Dieterich C."/>
            <person name="Clifton S.W."/>
            <person name="Schuster L.N."/>
            <person name="Chinwalla A."/>
            <person name="Delehaunty K."/>
            <person name="Dinkelacker I."/>
            <person name="Fulton L."/>
            <person name="Fulton R."/>
            <person name="Godfrey J."/>
            <person name="Minx P."/>
            <person name="Mitreva M."/>
            <person name="Roeseler W."/>
            <person name="Tian H."/>
            <person name="Witte H."/>
            <person name="Yang S.P."/>
            <person name="Wilson R.K."/>
            <person name="Sommer R.J."/>
        </authorList>
    </citation>
    <scope>NUCLEOTIDE SEQUENCE [LARGE SCALE GENOMIC DNA]</scope>
    <source>
        <strain evidence="13">PS312</strain>
    </source>
</reference>
<dbReference type="PANTHER" id="PTHR21072:SF13">
    <property type="entry name" value="GPI TRANSAMIDASE COMPONENT PIG-S"/>
    <property type="match status" value="1"/>
</dbReference>
<keyword evidence="13" id="KW-1185">Reference proteome</keyword>
<dbReference type="PRINTS" id="PR00259">
    <property type="entry name" value="TMFOUR"/>
</dbReference>
<feature type="compositionally biased region" description="Polar residues" evidence="10">
    <location>
        <begin position="1"/>
        <end position="10"/>
    </location>
</feature>
<evidence type="ECO:0000256" key="2">
    <source>
        <dbReference type="ARBA" id="ARBA00004687"/>
    </source>
</evidence>
<evidence type="ECO:0000256" key="7">
    <source>
        <dbReference type="ARBA" id="ARBA00022989"/>
    </source>
</evidence>
<dbReference type="Pfam" id="PF10510">
    <property type="entry name" value="PIG-S"/>
    <property type="match status" value="1"/>
</dbReference>
<evidence type="ECO:0000256" key="4">
    <source>
        <dbReference type="ARBA" id="ARBA00022502"/>
    </source>
</evidence>
<dbReference type="AlphaFoldDB" id="A0A2A6BYL8"/>
<keyword evidence="4" id="KW-0337">GPI-anchor biosynthesis</keyword>
<feature type="transmembrane region" description="Helical" evidence="11">
    <location>
        <begin position="115"/>
        <end position="140"/>
    </location>
</feature>
<evidence type="ECO:0000256" key="6">
    <source>
        <dbReference type="ARBA" id="ARBA00022824"/>
    </source>
</evidence>
<dbReference type="GO" id="GO:0016255">
    <property type="term" value="P:attachment of GPI anchor to protein"/>
    <property type="evidence" value="ECO:0007669"/>
    <property type="project" value="InterPro"/>
</dbReference>
<proteinExistence type="inferred from homology"/>
<keyword evidence="9" id="KW-0325">Glycoprotein</keyword>
<evidence type="ECO:0000313" key="13">
    <source>
        <dbReference type="Proteomes" id="UP000005239"/>
    </source>
</evidence>
<evidence type="ECO:0000256" key="9">
    <source>
        <dbReference type="ARBA" id="ARBA00023180"/>
    </source>
</evidence>
<comment type="pathway">
    <text evidence="2">Glycolipid biosynthesis; glycosylphosphatidylinositol-anchor biosynthesis.</text>
</comment>
<dbReference type="GO" id="GO:0006506">
    <property type="term" value="P:GPI anchor biosynthetic process"/>
    <property type="evidence" value="ECO:0007669"/>
    <property type="project" value="UniProtKB-UniPathway"/>
</dbReference>
<gene>
    <name evidence="12" type="primary">WBGene00276989</name>
</gene>
<dbReference type="InterPro" id="IPR019540">
    <property type="entry name" value="PtdIno-glycan_biosynth_class_S"/>
</dbReference>
<accession>A0A8R1YX77</accession>
<keyword evidence="8 11" id="KW-0472">Membrane</keyword>
<feature type="transmembrane region" description="Helical" evidence="11">
    <location>
        <begin position="88"/>
        <end position="109"/>
    </location>
</feature>
<keyword evidence="7 11" id="KW-1133">Transmembrane helix</keyword>
<reference evidence="12" key="2">
    <citation type="submission" date="2022-06" db="UniProtKB">
        <authorList>
            <consortium name="EnsemblMetazoa"/>
        </authorList>
    </citation>
    <scope>IDENTIFICATION</scope>
    <source>
        <strain evidence="12">PS312</strain>
    </source>
</reference>
<evidence type="ECO:0000256" key="8">
    <source>
        <dbReference type="ARBA" id="ARBA00023136"/>
    </source>
</evidence>
<protein>
    <submittedName>
        <fullName evidence="12">Hpo-5</fullName>
    </submittedName>
</protein>
<comment type="subcellular location">
    <subcellularLocation>
        <location evidence="1">Endoplasmic reticulum membrane</location>
        <topology evidence="1">Multi-pass membrane protein</topology>
    </subcellularLocation>
</comment>
<comment type="similarity">
    <text evidence="3">Belongs to the PIGS family.</text>
</comment>
<feature type="transmembrane region" description="Helical" evidence="11">
    <location>
        <begin position="42"/>
        <end position="67"/>
    </location>
</feature>
<dbReference type="Proteomes" id="UP000005239">
    <property type="component" value="Unassembled WGS sequence"/>
</dbReference>
<evidence type="ECO:0000256" key="5">
    <source>
        <dbReference type="ARBA" id="ARBA00022692"/>
    </source>
</evidence>
<dbReference type="GO" id="GO:0042765">
    <property type="term" value="C:GPI-anchor transamidase complex"/>
    <property type="evidence" value="ECO:0007669"/>
    <property type="project" value="InterPro"/>
</dbReference>
<accession>A0A2A6BYL8</accession>